<gene>
    <name evidence="2" type="ORF">C9J27_04860</name>
</gene>
<feature type="coiled-coil region" evidence="1">
    <location>
        <begin position="236"/>
        <end position="263"/>
    </location>
</feature>
<proteinExistence type="predicted"/>
<feature type="coiled-coil region" evidence="1">
    <location>
        <begin position="336"/>
        <end position="404"/>
    </location>
</feature>
<organism evidence="2 3">
    <name type="scientific">Photobacterium kishitanii</name>
    <dbReference type="NCBI Taxonomy" id="318456"/>
    <lineage>
        <taxon>Bacteria</taxon>
        <taxon>Pseudomonadati</taxon>
        <taxon>Pseudomonadota</taxon>
        <taxon>Gammaproteobacteria</taxon>
        <taxon>Vibrionales</taxon>
        <taxon>Vibrionaceae</taxon>
        <taxon>Photobacterium</taxon>
    </lineage>
</organism>
<dbReference type="Proteomes" id="UP000241426">
    <property type="component" value="Unassembled WGS sequence"/>
</dbReference>
<name>A0A2T3KLB8_9GAMM</name>
<evidence type="ECO:0000313" key="2">
    <source>
        <dbReference type="EMBL" id="PSV00466.1"/>
    </source>
</evidence>
<accession>A0A2T3KLB8</accession>
<feature type="coiled-coil region" evidence="1">
    <location>
        <begin position="571"/>
        <end position="615"/>
    </location>
</feature>
<keyword evidence="1" id="KW-0175">Coiled coil</keyword>
<dbReference type="EMBL" id="PYNF01000003">
    <property type="protein sequence ID" value="PSV00466.1"/>
    <property type="molecule type" value="Genomic_DNA"/>
</dbReference>
<evidence type="ECO:0000256" key="1">
    <source>
        <dbReference type="SAM" id="Coils"/>
    </source>
</evidence>
<reference evidence="2 3" key="1">
    <citation type="submission" date="2018-01" db="EMBL/GenBank/DDBJ databases">
        <title>Whole genome sequencing of Histamine producing bacteria.</title>
        <authorList>
            <person name="Butler K."/>
        </authorList>
    </citation>
    <scope>NUCLEOTIDE SEQUENCE [LARGE SCALE GENOMIC DNA]</scope>
    <source>
        <strain evidence="2 3">FS-7.2</strain>
    </source>
</reference>
<protein>
    <submittedName>
        <fullName evidence="2">Uncharacterized protein</fullName>
    </submittedName>
</protein>
<sequence>MNNHQKLVFVNTSANFAYVEIPLDRHVLLKATGNVGKSSTLNAFKLFWLAEVNFTSCERKFKFASRQAESGYYSQDDAFNHYFPTTRSYLILEVENLHGRFCQILYPRPNRSYGRIFAKCAYSEIEHLFWDKENGEDGLGSPNNDLSTTAISAYLEIKGIPFENVTNKERLCQLLYSDSVIDDDCQFSVFPLKNQDKQTIKTFASLVHAMCGAKSDNSELVNMFSSIIEGQKVDHNDILSLDLDKIMQEREELNREASALTKLDMYCHEANTAINGYAIAGGLISVGSEFVAMRNCLDSQMTTISTKSAQLTEKKNEQARLLTDKRIVTKDKRSSLDNVKGELAVLRREYKVAEKKVTEGEEIISEFSIVGIATDDYHAKGGIFELINEDTQQQKENLNVLEDKEANAKLVDQLTKKKSLLTEQLGINQSQLNNANSLLINSVDENAKSVLLSLDNRFAAIPAFDLDETQVITINAFCSLFSMDNYKANLNGIPFNTAQKIKSITDIESDIERLKNDIWEIDSRVRSISNEDLVYKESAINACRVAIAKNNKDIEKLQTYLVAKKELPVKKDELEATEAAYLSAQKELEEANAAQQKITKDGKDLAEKLEELNAKKANVLSLKGRLDQCRNTPCFASLISDINDENVKPMLSVSNEQIDEIARGFSRYQDAFNTVKTQLALLVSAGLIEDEDRATFSNSATLNALSPLVARVKNQFEQVEPRKKILSDNMSSHKSIISMKMQELRGNSRAIAAYKARINRMFEHFKINNLSGVQIDLVLDPRFQNLLEQADRTDLESASEINTAFYERLESFITSFFKGGNKRLTINKIIKSVVFKTRKGDGEWIETGQSNSSVSLIVIPLIQNLMKDMLNPDIGYTIPMPVDEVAHIDPSQIEWLLDMFQADGFTLLGASTHNINAKTLIAINAELNLGELSVRKSYSKERDLVLFGGIEGELL</sequence>
<dbReference type="AlphaFoldDB" id="A0A2T3KLB8"/>
<evidence type="ECO:0000313" key="3">
    <source>
        <dbReference type="Proteomes" id="UP000241426"/>
    </source>
</evidence>
<comment type="caution">
    <text evidence="2">The sequence shown here is derived from an EMBL/GenBank/DDBJ whole genome shotgun (WGS) entry which is preliminary data.</text>
</comment>
<dbReference type="RefSeq" id="WP_107289096.1">
    <property type="nucleotide sequence ID" value="NZ_PYNF01000003.1"/>
</dbReference>